<evidence type="ECO:0000313" key="4">
    <source>
        <dbReference type="Proteomes" id="UP000184035"/>
    </source>
</evidence>
<dbReference type="OrthoDB" id="3199616at2"/>
<name>A0A1M4SZ14_9CLOT</name>
<dbReference type="CDD" id="cd03801">
    <property type="entry name" value="GT4_PimA-like"/>
    <property type="match status" value="1"/>
</dbReference>
<dbReference type="PANTHER" id="PTHR46401">
    <property type="entry name" value="GLYCOSYLTRANSFERASE WBBK-RELATED"/>
    <property type="match status" value="1"/>
</dbReference>
<dbReference type="SUPFAM" id="SSF53756">
    <property type="entry name" value="UDP-Glycosyltransferase/glycogen phosphorylase"/>
    <property type="match status" value="1"/>
</dbReference>
<feature type="domain" description="Glycosyl transferase family 1" evidence="2">
    <location>
        <begin position="176"/>
        <end position="323"/>
    </location>
</feature>
<keyword evidence="1 3" id="KW-0808">Transferase</keyword>
<sequence length="365" mass="42373">MSKIYFLNWHNNHKGNYGPTQIFNNLTKNLEKDKDIEILCPETFNGSFNDLIKEIFFKYLPKKDKSIFVVNGEGLKLPFFMLLFSKIFRKHEYFLMYHGLREEEDKYSGISSPKYYYLERNILKNFPNIICVSSFLRNLIISRCKRSKKTYVINSGVNYSSIDKKSLEDNHDIKLTKEFKFIISGGIKKVKGIDKAINMIKAINSSQNEFIAILDIYGGYDDEAYYKDILNSIDKNSYINYKGEVPKEIINSLYKDYDFLVALSNFDSYNMTVLESVSSGTPVIISDNIGACDVIKDNNLGCILKSSDITSENFVDIINLLQEIYRNKDKYSIMINECLKAGKKYDWNIVKNSYINLFTKVKEGR</sequence>
<protein>
    <submittedName>
        <fullName evidence="3">Glycosyltransferase involved in cell wall bisynthesis</fullName>
    </submittedName>
</protein>
<keyword evidence="4" id="KW-1185">Reference proteome</keyword>
<dbReference type="InterPro" id="IPR001296">
    <property type="entry name" value="Glyco_trans_1"/>
</dbReference>
<gene>
    <name evidence="3" type="ORF">SAMN05443638_101245</name>
</gene>
<evidence type="ECO:0000313" key="3">
    <source>
        <dbReference type="EMBL" id="SHE37400.1"/>
    </source>
</evidence>
<evidence type="ECO:0000256" key="1">
    <source>
        <dbReference type="ARBA" id="ARBA00022679"/>
    </source>
</evidence>
<dbReference type="EMBL" id="FQVM01000001">
    <property type="protein sequence ID" value="SHE37400.1"/>
    <property type="molecule type" value="Genomic_DNA"/>
</dbReference>
<dbReference type="Proteomes" id="UP000184035">
    <property type="component" value="Unassembled WGS sequence"/>
</dbReference>
<dbReference type="STRING" id="1533.SAMN05443638_101245"/>
<dbReference type="AlphaFoldDB" id="A0A1M4SZ14"/>
<dbReference type="RefSeq" id="WP_072892397.1">
    <property type="nucleotide sequence ID" value="NZ_FQVM01000001.1"/>
</dbReference>
<organism evidence="3 4">
    <name type="scientific">Clostridium fallax</name>
    <dbReference type="NCBI Taxonomy" id="1533"/>
    <lineage>
        <taxon>Bacteria</taxon>
        <taxon>Bacillati</taxon>
        <taxon>Bacillota</taxon>
        <taxon>Clostridia</taxon>
        <taxon>Eubacteriales</taxon>
        <taxon>Clostridiaceae</taxon>
        <taxon>Clostridium</taxon>
    </lineage>
</organism>
<dbReference type="GO" id="GO:0009103">
    <property type="term" value="P:lipopolysaccharide biosynthetic process"/>
    <property type="evidence" value="ECO:0007669"/>
    <property type="project" value="TreeGrafter"/>
</dbReference>
<accession>A0A1M4SZ14</accession>
<dbReference type="Gene3D" id="3.40.50.2000">
    <property type="entry name" value="Glycogen Phosphorylase B"/>
    <property type="match status" value="2"/>
</dbReference>
<dbReference type="GO" id="GO:0016757">
    <property type="term" value="F:glycosyltransferase activity"/>
    <property type="evidence" value="ECO:0007669"/>
    <property type="project" value="InterPro"/>
</dbReference>
<evidence type="ECO:0000259" key="2">
    <source>
        <dbReference type="Pfam" id="PF00534"/>
    </source>
</evidence>
<dbReference type="Pfam" id="PF00534">
    <property type="entry name" value="Glycos_transf_1"/>
    <property type="match status" value="1"/>
</dbReference>
<reference evidence="3 4" key="1">
    <citation type="submission" date="2016-11" db="EMBL/GenBank/DDBJ databases">
        <authorList>
            <person name="Jaros S."/>
            <person name="Januszkiewicz K."/>
            <person name="Wedrychowicz H."/>
        </authorList>
    </citation>
    <scope>NUCLEOTIDE SEQUENCE [LARGE SCALE GENOMIC DNA]</scope>
    <source>
        <strain evidence="3 4">DSM 2631</strain>
    </source>
</reference>
<dbReference type="PANTHER" id="PTHR46401:SF2">
    <property type="entry name" value="GLYCOSYLTRANSFERASE WBBK-RELATED"/>
    <property type="match status" value="1"/>
</dbReference>
<proteinExistence type="predicted"/>